<protein>
    <recommendedName>
        <fullName evidence="3">Aminotransferase-like plant mobile domain-containing protein</fullName>
    </recommendedName>
</protein>
<evidence type="ECO:0008006" key="3">
    <source>
        <dbReference type="Google" id="ProtNLM"/>
    </source>
</evidence>
<keyword evidence="2" id="KW-1185">Reference proteome</keyword>
<evidence type="ECO:0000313" key="2">
    <source>
        <dbReference type="Proteomes" id="UP000289738"/>
    </source>
</evidence>
<evidence type="ECO:0000313" key="1">
    <source>
        <dbReference type="EMBL" id="RYR21208.1"/>
    </source>
</evidence>
<name>A0A445A468_ARAHY</name>
<gene>
    <name evidence="1" type="ORF">Ahy_B03g066486</name>
</gene>
<proteinExistence type="predicted"/>
<organism evidence="1 2">
    <name type="scientific">Arachis hypogaea</name>
    <name type="common">Peanut</name>
    <dbReference type="NCBI Taxonomy" id="3818"/>
    <lineage>
        <taxon>Eukaryota</taxon>
        <taxon>Viridiplantae</taxon>
        <taxon>Streptophyta</taxon>
        <taxon>Embryophyta</taxon>
        <taxon>Tracheophyta</taxon>
        <taxon>Spermatophyta</taxon>
        <taxon>Magnoliopsida</taxon>
        <taxon>eudicotyledons</taxon>
        <taxon>Gunneridae</taxon>
        <taxon>Pentapetalae</taxon>
        <taxon>rosids</taxon>
        <taxon>fabids</taxon>
        <taxon>Fabales</taxon>
        <taxon>Fabaceae</taxon>
        <taxon>Papilionoideae</taxon>
        <taxon>50 kb inversion clade</taxon>
        <taxon>dalbergioids sensu lato</taxon>
        <taxon>Dalbergieae</taxon>
        <taxon>Pterocarpus clade</taxon>
        <taxon>Arachis</taxon>
    </lineage>
</organism>
<dbReference type="Proteomes" id="UP000289738">
    <property type="component" value="Chromosome B03"/>
</dbReference>
<accession>A0A445A468</accession>
<dbReference type="AlphaFoldDB" id="A0A445A468"/>
<comment type="caution">
    <text evidence="1">The sequence shown here is derived from an EMBL/GenBank/DDBJ whole genome shotgun (WGS) entry which is preliminary data.</text>
</comment>
<dbReference type="EMBL" id="SDMP01000013">
    <property type="protein sequence ID" value="RYR21208.1"/>
    <property type="molecule type" value="Genomic_DNA"/>
</dbReference>
<reference evidence="1 2" key="1">
    <citation type="submission" date="2019-01" db="EMBL/GenBank/DDBJ databases">
        <title>Sequencing of cultivated peanut Arachis hypogaea provides insights into genome evolution and oil improvement.</title>
        <authorList>
            <person name="Chen X."/>
        </authorList>
    </citation>
    <scope>NUCLEOTIDE SEQUENCE [LARGE SCALE GENOMIC DNA]</scope>
    <source>
        <strain evidence="2">cv. Fuhuasheng</strain>
        <tissue evidence="1">Leaves</tissue>
    </source>
</reference>
<sequence>MASGDAYILPVIQGVHNFATGCSVPARNPDRWIVYQRMSDRLQADTFSDLPEDSDEETVRRHARAYIMMLLLTQLFSDKFGFRLEGFDTFHWPLALSSPDVMQVVHSEILEPRHTALWRVVTALIYFAIIE</sequence>